<dbReference type="InterPro" id="IPR046350">
    <property type="entry name" value="Cystatin_sf"/>
</dbReference>
<dbReference type="SUPFAM" id="SSF54403">
    <property type="entry name" value="Cystatin/monellin"/>
    <property type="match status" value="1"/>
</dbReference>
<feature type="signal peptide" evidence="3">
    <location>
        <begin position="1"/>
        <end position="22"/>
    </location>
</feature>
<protein>
    <submittedName>
        <fullName evidence="5">Cystatin domain protein</fullName>
    </submittedName>
    <submittedName>
        <fullName evidence="6">Putative Cystatin domain-containing protein</fullName>
    </submittedName>
</protein>
<dbReference type="Proteomes" id="UP000265566">
    <property type="component" value="Chromosome 8"/>
</dbReference>
<keyword evidence="8" id="KW-1185">Reference proteome</keyword>
<feature type="domain" description="Cystatin" evidence="4">
    <location>
        <begin position="28"/>
        <end position="104"/>
    </location>
</feature>
<organism evidence="5 8">
    <name type="scientific">Medicago truncatula</name>
    <name type="common">Barrel medic</name>
    <name type="synonym">Medicago tribuloides</name>
    <dbReference type="NCBI Taxonomy" id="3880"/>
    <lineage>
        <taxon>Eukaryota</taxon>
        <taxon>Viridiplantae</taxon>
        <taxon>Streptophyta</taxon>
        <taxon>Embryophyta</taxon>
        <taxon>Tracheophyta</taxon>
        <taxon>Spermatophyta</taxon>
        <taxon>Magnoliopsida</taxon>
        <taxon>eudicotyledons</taxon>
        <taxon>Gunneridae</taxon>
        <taxon>Pentapetalae</taxon>
        <taxon>rosids</taxon>
        <taxon>fabids</taxon>
        <taxon>Fabales</taxon>
        <taxon>Fabaceae</taxon>
        <taxon>Papilionoideae</taxon>
        <taxon>50 kb inversion clade</taxon>
        <taxon>NPAAA clade</taxon>
        <taxon>Hologalegina</taxon>
        <taxon>IRL clade</taxon>
        <taxon>Trifolieae</taxon>
        <taxon>Medicago</taxon>
    </lineage>
</organism>
<evidence type="ECO:0000256" key="3">
    <source>
        <dbReference type="SAM" id="SignalP"/>
    </source>
</evidence>
<dbReference type="EMBL" id="PSQE01000008">
    <property type="protein sequence ID" value="RHN39062.1"/>
    <property type="molecule type" value="Genomic_DNA"/>
</dbReference>
<dbReference type="EMBL" id="CM001224">
    <property type="protein sequence ID" value="KEH18184.1"/>
    <property type="molecule type" value="Genomic_DNA"/>
</dbReference>
<evidence type="ECO:0000313" key="8">
    <source>
        <dbReference type="Proteomes" id="UP000002051"/>
    </source>
</evidence>
<keyword evidence="3" id="KW-0732">Signal</keyword>
<evidence type="ECO:0000313" key="5">
    <source>
        <dbReference type="EMBL" id="KEH18184.1"/>
    </source>
</evidence>
<sequence>MRFQSFVIILVVLFASTTINQAKPIYNNNQHLIKVANFAVTEYNMQNTEAKLVFEKVTNGASDVNKKKGTKYSLTLCANNGSTSNNYAAIVLEKPSDNFILKAFSLIHDHDA</sequence>
<dbReference type="GO" id="GO:0004869">
    <property type="term" value="F:cysteine-type endopeptidase inhibitor activity"/>
    <property type="evidence" value="ECO:0007669"/>
    <property type="project" value="UniProtKB-KW"/>
</dbReference>
<dbReference type="PANTHER" id="PTHR47364:SF2">
    <property type="entry name" value="CYSTEINE PROTEINASE INHIBITOR 5"/>
    <property type="match status" value="1"/>
</dbReference>
<dbReference type="Gramene" id="rna45054">
    <property type="protein sequence ID" value="RHN39062.1"/>
    <property type="gene ID" value="gene45054"/>
</dbReference>
<gene>
    <name evidence="5" type="ordered locus">MTR_8g012950</name>
    <name evidence="6" type="ORF">MtrunA17_Chr8g0339821</name>
</gene>
<feature type="chain" id="PRO_5014483265" evidence="3">
    <location>
        <begin position="23"/>
        <end position="112"/>
    </location>
</feature>
<evidence type="ECO:0000259" key="4">
    <source>
        <dbReference type="Pfam" id="PF16845"/>
    </source>
</evidence>
<evidence type="ECO:0000313" key="7">
    <source>
        <dbReference type="EnsemblPlants" id="KEH18184"/>
    </source>
</evidence>
<dbReference type="InterPro" id="IPR000010">
    <property type="entry name" value="Cystatin_dom"/>
</dbReference>
<evidence type="ECO:0000256" key="2">
    <source>
        <dbReference type="ARBA" id="ARBA00022704"/>
    </source>
</evidence>
<reference evidence="7" key="3">
    <citation type="submission" date="2015-04" db="UniProtKB">
        <authorList>
            <consortium name="EnsemblPlants"/>
        </authorList>
    </citation>
    <scope>IDENTIFICATION</scope>
    <source>
        <strain evidence="7">cv. Jemalong A17</strain>
    </source>
</reference>
<accession>A0A072TKY9</accession>
<reference evidence="6" key="4">
    <citation type="journal article" date="2018" name="Nat. Plants">
        <title>Whole-genome landscape of Medicago truncatula symbiotic genes.</title>
        <authorList>
            <person name="Pecrix Y."/>
            <person name="Gamas P."/>
            <person name="Carrere S."/>
        </authorList>
    </citation>
    <scope>NUCLEOTIDE SEQUENCE</scope>
    <source>
        <tissue evidence="6">Leaves</tissue>
    </source>
</reference>
<evidence type="ECO:0000313" key="6">
    <source>
        <dbReference type="EMBL" id="RHN39062.1"/>
    </source>
</evidence>
<keyword evidence="1" id="KW-0646">Protease inhibitor</keyword>
<name>A0A072TKY9_MEDTR</name>
<dbReference type="Pfam" id="PF16845">
    <property type="entry name" value="SQAPI"/>
    <property type="match status" value="1"/>
</dbReference>
<dbReference type="PANTHER" id="PTHR47364">
    <property type="entry name" value="CYSTEINE PROTEINASE INHIBITOR 5"/>
    <property type="match status" value="1"/>
</dbReference>
<dbReference type="EnsemblPlants" id="KEH18184">
    <property type="protein sequence ID" value="KEH18184"/>
    <property type="gene ID" value="MTR_8g012950"/>
</dbReference>
<dbReference type="Proteomes" id="UP000002051">
    <property type="component" value="Chromosome 8"/>
</dbReference>
<evidence type="ECO:0000256" key="1">
    <source>
        <dbReference type="ARBA" id="ARBA00022690"/>
    </source>
</evidence>
<dbReference type="Gene3D" id="3.10.450.10">
    <property type="match status" value="1"/>
</dbReference>
<dbReference type="AlphaFoldDB" id="A0A072TKY9"/>
<proteinExistence type="predicted"/>
<reference evidence="5 8" key="1">
    <citation type="journal article" date="2011" name="Nature">
        <title>The Medicago genome provides insight into the evolution of rhizobial symbioses.</title>
        <authorList>
            <person name="Young N.D."/>
            <person name="Debelle F."/>
            <person name="Oldroyd G.E."/>
            <person name="Geurts R."/>
            <person name="Cannon S.B."/>
            <person name="Udvardi M.K."/>
            <person name="Benedito V.A."/>
            <person name="Mayer K.F."/>
            <person name="Gouzy J."/>
            <person name="Schoof H."/>
            <person name="Van de Peer Y."/>
            <person name="Proost S."/>
            <person name="Cook D.R."/>
            <person name="Meyers B.C."/>
            <person name="Spannagl M."/>
            <person name="Cheung F."/>
            <person name="De Mita S."/>
            <person name="Krishnakumar V."/>
            <person name="Gundlach H."/>
            <person name="Zhou S."/>
            <person name="Mudge J."/>
            <person name="Bharti A.K."/>
            <person name="Murray J.D."/>
            <person name="Naoumkina M.A."/>
            <person name="Rosen B."/>
            <person name="Silverstein K.A."/>
            <person name="Tang H."/>
            <person name="Rombauts S."/>
            <person name="Zhao P.X."/>
            <person name="Zhou P."/>
            <person name="Barbe V."/>
            <person name="Bardou P."/>
            <person name="Bechner M."/>
            <person name="Bellec A."/>
            <person name="Berger A."/>
            <person name="Berges H."/>
            <person name="Bidwell S."/>
            <person name="Bisseling T."/>
            <person name="Choisne N."/>
            <person name="Couloux A."/>
            <person name="Denny R."/>
            <person name="Deshpande S."/>
            <person name="Dai X."/>
            <person name="Doyle J.J."/>
            <person name="Dudez A.M."/>
            <person name="Farmer A.D."/>
            <person name="Fouteau S."/>
            <person name="Franken C."/>
            <person name="Gibelin C."/>
            <person name="Gish J."/>
            <person name="Goldstein S."/>
            <person name="Gonzalez A.J."/>
            <person name="Green P.J."/>
            <person name="Hallab A."/>
            <person name="Hartog M."/>
            <person name="Hua A."/>
            <person name="Humphray S.J."/>
            <person name="Jeong D.H."/>
            <person name="Jing Y."/>
            <person name="Jocker A."/>
            <person name="Kenton S.M."/>
            <person name="Kim D.J."/>
            <person name="Klee K."/>
            <person name="Lai H."/>
            <person name="Lang C."/>
            <person name="Lin S."/>
            <person name="Macmil S.L."/>
            <person name="Magdelenat G."/>
            <person name="Matthews L."/>
            <person name="McCorrison J."/>
            <person name="Monaghan E.L."/>
            <person name="Mun J.H."/>
            <person name="Najar F.Z."/>
            <person name="Nicholson C."/>
            <person name="Noirot C."/>
            <person name="O'Bleness M."/>
            <person name="Paule C.R."/>
            <person name="Poulain J."/>
            <person name="Prion F."/>
            <person name="Qin B."/>
            <person name="Qu C."/>
            <person name="Retzel E.F."/>
            <person name="Riddle C."/>
            <person name="Sallet E."/>
            <person name="Samain S."/>
            <person name="Samson N."/>
            <person name="Sanders I."/>
            <person name="Saurat O."/>
            <person name="Scarpelli C."/>
            <person name="Schiex T."/>
            <person name="Segurens B."/>
            <person name="Severin A.J."/>
            <person name="Sherrier D.J."/>
            <person name="Shi R."/>
            <person name="Sims S."/>
            <person name="Singer S.R."/>
            <person name="Sinharoy S."/>
            <person name="Sterck L."/>
            <person name="Viollet A."/>
            <person name="Wang B.B."/>
            <person name="Wang K."/>
            <person name="Wang M."/>
            <person name="Wang X."/>
            <person name="Warfsmann J."/>
            <person name="Weissenbach J."/>
            <person name="White D.D."/>
            <person name="White J.D."/>
            <person name="Wiley G.B."/>
            <person name="Wincker P."/>
            <person name="Xing Y."/>
            <person name="Yang L."/>
            <person name="Yao Z."/>
            <person name="Ying F."/>
            <person name="Zhai J."/>
            <person name="Zhou L."/>
            <person name="Zuber A."/>
            <person name="Denarie J."/>
            <person name="Dixon R.A."/>
            <person name="May G.D."/>
            <person name="Schwartz D.C."/>
            <person name="Rogers J."/>
            <person name="Quetier F."/>
            <person name="Town C.D."/>
            <person name="Roe B.A."/>
        </authorList>
    </citation>
    <scope>NUCLEOTIDE SEQUENCE [LARGE SCALE GENOMIC DNA]</scope>
    <source>
        <strain evidence="5">A17</strain>
        <strain evidence="7 8">cv. Jemalong A17</strain>
    </source>
</reference>
<keyword evidence="2" id="KW-0789">Thiol protease inhibitor</keyword>
<dbReference type="HOGENOM" id="CLU_113093_5_1_1"/>
<reference evidence="5 8" key="2">
    <citation type="journal article" date="2014" name="BMC Genomics">
        <title>An improved genome release (version Mt4.0) for the model legume Medicago truncatula.</title>
        <authorList>
            <person name="Tang H."/>
            <person name="Krishnakumar V."/>
            <person name="Bidwell S."/>
            <person name="Rosen B."/>
            <person name="Chan A."/>
            <person name="Zhou S."/>
            <person name="Gentzbittel L."/>
            <person name="Childs K.L."/>
            <person name="Yandell M."/>
            <person name="Gundlach H."/>
            <person name="Mayer K.F."/>
            <person name="Schwartz D.C."/>
            <person name="Town C.D."/>
        </authorList>
    </citation>
    <scope>GENOME REANNOTATION</scope>
    <source>
        <strain evidence="5">A17</strain>
        <strain evidence="7 8">cv. Jemalong A17</strain>
    </source>
</reference>